<keyword evidence="1" id="KW-0472">Membrane</keyword>
<evidence type="ECO:0000313" key="2">
    <source>
        <dbReference type="EMBL" id="GIY56517.1"/>
    </source>
</evidence>
<sequence>MSQNELGKRILTNFLKLEHSHCNPLIEIRFKNSTQHNGFIFPGLFGFHPISLPTDLKHEKKPRDLLFFLTTPQVYFVLLFVGSGSLRSRIGVPLKIISSSSVCRLACGSRSLCRIVQPSGAMGWKWNKIGGLFVGRERASV</sequence>
<reference evidence="2 3" key="1">
    <citation type="submission" date="2021-06" db="EMBL/GenBank/DDBJ databases">
        <title>Caerostris extrusa draft genome.</title>
        <authorList>
            <person name="Kono N."/>
            <person name="Arakawa K."/>
        </authorList>
    </citation>
    <scope>NUCLEOTIDE SEQUENCE [LARGE SCALE GENOMIC DNA]</scope>
</reference>
<name>A0AAV4UFB9_CAEEX</name>
<dbReference type="EMBL" id="BPLR01012776">
    <property type="protein sequence ID" value="GIY56517.1"/>
    <property type="molecule type" value="Genomic_DNA"/>
</dbReference>
<keyword evidence="1" id="KW-0812">Transmembrane</keyword>
<evidence type="ECO:0000256" key="1">
    <source>
        <dbReference type="SAM" id="Phobius"/>
    </source>
</evidence>
<comment type="caution">
    <text evidence="2">The sequence shown here is derived from an EMBL/GenBank/DDBJ whole genome shotgun (WGS) entry which is preliminary data.</text>
</comment>
<dbReference type="AlphaFoldDB" id="A0AAV4UFB9"/>
<feature type="transmembrane region" description="Helical" evidence="1">
    <location>
        <begin position="65"/>
        <end position="86"/>
    </location>
</feature>
<evidence type="ECO:0000313" key="3">
    <source>
        <dbReference type="Proteomes" id="UP001054945"/>
    </source>
</evidence>
<protein>
    <submittedName>
        <fullName evidence="2">Uncharacterized protein</fullName>
    </submittedName>
</protein>
<dbReference type="Proteomes" id="UP001054945">
    <property type="component" value="Unassembled WGS sequence"/>
</dbReference>
<accession>A0AAV4UFB9</accession>
<keyword evidence="3" id="KW-1185">Reference proteome</keyword>
<gene>
    <name evidence="2" type="ORF">CEXT_260431</name>
</gene>
<proteinExistence type="predicted"/>
<organism evidence="2 3">
    <name type="scientific">Caerostris extrusa</name>
    <name type="common">Bark spider</name>
    <name type="synonym">Caerostris bankana</name>
    <dbReference type="NCBI Taxonomy" id="172846"/>
    <lineage>
        <taxon>Eukaryota</taxon>
        <taxon>Metazoa</taxon>
        <taxon>Ecdysozoa</taxon>
        <taxon>Arthropoda</taxon>
        <taxon>Chelicerata</taxon>
        <taxon>Arachnida</taxon>
        <taxon>Araneae</taxon>
        <taxon>Araneomorphae</taxon>
        <taxon>Entelegynae</taxon>
        <taxon>Araneoidea</taxon>
        <taxon>Araneidae</taxon>
        <taxon>Caerostris</taxon>
    </lineage>
</organism>
<keyword evidence="1" id="KW-1133">Transmembrane helix</keyword>